<evidence type="ECO:0000313" key="2">
    <source>
        <dbReference type="EMBL" id="QJA82477.1"/>
    </source>
</evidence>
<evidence type="ECO:0000313" key="1">
    <source>
        <dbReference type="EMBL" id="QJA64171.1"/>
    </source>
</evidence>
<gene>
    <name evidence="2" type="ORF">MM415A00402_0030</name>
    <name evidence="1" type="ORF">MM415B00534_0030</name>
</gene>
<sequence>MHIADGDHQDRLLGVLETATATPPYDSFIHGVAQGWSLSQEDVGRVFGLMVGALIEWRDRELVEREVDRAEGRGLYAPTLRPA</sequence>
<protein>
    <submittedName>
        <fullName evidence="1">Uncharacterized protein</fullName>
    </submittedName>
</protein>
<dbReference type="AlphaFoldDB" id="A0A6M3J4U1"/>
<accession>A0A6M3J4U1</accession>
<reference evidence="1" key="1">
    <citation type="submission" date="2020-03" db="EMBL/GenBank/DDBJ databases">
        <title>The deep terrestrial virosphere.</title>
        <authorList>
            <person name="Holmfeldt K."/>
            <person name="Nilsson E."/>
            <person name="Simone D."/>
            <person name="Lopez-Fernandez M."/>
            <person name="Wu X."/>
            <person name="de Brujin I."/>
            <person name="Lundin D."/>
            <person name="Andersson A."/>
            <person name="Bertilsson S."/>
            <person name="Dopson M."/>
        </authorList>
    </citation>
    <scope>NUCLEOTIDE SEQUENCE</scope>
    <source>
        <strain evidence="2">MM415A00402</strain>
        <strain evidence="1">MM415B00534</strain>
    </source>
</reference>
<proteinExistence type="predicted"/>
<name>A0A6M3J4U1_9ZZZZ</name>
<dbReference type="EMBL" id="MT142488">
    <property type="protein sequence ID" value="QJA82477.1"/>
    <property type="molecule type" value="Genomic_DNA"/>
</dbReference>
<organism evidence="1">
    <name type="scientific">viral metagenome</name>
    <dbReference type="NCBI Taxonomy" id="1070528"/>
    <lineage>
        <taxon>unclassified sequences</taxon>
        <taxon>metagenomes</taxon>
        <taxon>organismal metagenomes</taxon>
    </lineage>
</organism>
<dbReference type="EMBL" id="MT141514">
    <property type="protein sequence ID" value="QJA64171.1"/>
    <property type="molecule type" value="Genomic_DNA"/>
</dbReference>